<evidence type="ECO:0000313" key="2">
    <source>
        <dbReference type="EMBL" id="EQB49470.1"/>
    </source>
</evidence>
<protein>
    <submittedName>
        <fullName evidence="2">Uncharacterized protein</fullName>
    </submittedName>
</protein>
<comment type="caution">
    <text evidence="2">The sequence shown here is derived from an EMBL/GenBank/DDBJ whole genome shotgun (WGS) entry which is preliminary data.</text>
</comment>
<dbReference type="Proteomes" id="UP000015530">
    <property type="component" value="Unassembled WGS sequence"/>
</dbReference>
<proteinExistence type="predicted"/>
<evidence type="ECO:0000313" key="3">
    <source>
        <dbReference type="Proteomes" id="UP000015530"/>
    </source>
</evidence>
<gene>
    <name evidence="2" type="ORF">CGLO_11196</name>
</gene>
<accession>T0LMK5</accession>
<reference evidence="3" key="1">
    <citation type="journal article" date="2013" name="Mol. Plant Microbe Interact.">
        <title>Global aspects of pacC regulation of pathogenicity genes in Colletotrichum gloeosporioides as revealed by transcriptome analysis.</title>
        <authorList>
            <person name="Alkan N."/>
            <person name="Meng X."/>
            <person name="Friedlander G."/>
            <person name="Reuveni E."/>
            <person name="Sukno S."/>
            <person name="Sherman A."/>
            <person name="Thon M."/>
            <person name="Fluhr R."/>
            <person name="Prusky D."/>
        </authorList>
    </citation>
    <scope>NUCLEOTIDE SEQUENCE [LARGE SCALE GENOMIC DNA]</scope>
    <source>
        <strain evidence="3">Cg-14</strain>
    </source>
</reference>
<sequence>MAVVAVVAVVAVRAWDEMRSEWHPSQSSPPQHGTARHSTAQGMALHRIVRWRSTRKAKMARHKDHVRIAGRLAHPPLLGPDPGTWVRGDGSRCVQSFAYPGGVG</sequence>
<feature type="region of interest" description="Disordered" evidence="1">
    <location>
        <begin position="19"/>
        <end position="42"/>
    </location>
</feature>
<dbReference type="AlphaFoldDB" id="T0LMK5"/>
<dbReference type="HOGENOM" id="CLU_2249920_0_0_1"/>
<organism evidence="2 3">
    <name type="scientific">Colletotrichum gloeosporioides (strain Cg-14)</name>
    <name type="common">Anthracnose fungus</name>
    <name type="synonym">Glomerella cingulata</name>
    <dbReference type="NCBI Taxonomy" id="1237896"/>
    <lineage>
        <taxon>Eukaryota</taxon>
        <taxon>Fungi</taxon>
        <taxon>Dikarya</taxon>
        <taxon>Ascomycota</taxon>
        <taxon>Pezizomycotina</taxon>
        <taxon>Sordariomycetes</taxon>
        <taxon>Hypocreomycetidae</taxon>
        <taxon>Glomerellales</taxon>
        <taxon>Glomerellaceae</taxon>
        <taxon>Colletotrichum</taxon>
        <taxon>Colletotrichum gloeosporioides species complex</taxon>
    </lineage>
</organism>
<evidence type="ECO:0000256" key="1">
    <source>
        <dbReference type="SAM" id="MobiDB-lite"/>
    </source>
</evidence>
<dbReference type="EMBL" id="AMYD01002322">
    <property type="protein sequence ID" value="EQB49470.1"/>
    <property type="molecule type" value="Genomic_DNA"/>
</dbReference>
<feature type="compositionally biased region" description="Polar residues" evidence="1">
    <location>
        <begin position="23"/>
        <end position="41"/>
    </location>
</feature>
<name>T0LMK5_COLGC</name>